<dbReference type="Pfam" id="PF03190">
    <property type="entry name" value="Thioredox_DsbH"/>
    <property type="match status" value="1"/>
</dbReference>
<dbReference type="InterPro" id="IPR008928">
    <property type="entry name" value="6-hairpin_glycosidase_sf"/>
</dbReference>
<reference evidence="2 3" key="1">
    <citation type="submission" date="2023-07" db="EMBL/GenBank/DDBJ databases">
        <title>Protaetiibacter sp. nov WY-16 isolated from soil.</title>
        <authorList>
            <person name="Liu B."/>
            <person name="Wan Y."/>
        </authorList>
    </citation>
    <scope>NUCLEOTIDE SEQUENCE [LARGE SCALE GENOMIC DNA]</scope>
    <source>
        <strain evidence="2 3">WY-16</strain>
    </source>
</reference>
<accession>A0ABT9BUX9</accession>
<evidence type="ECO:0000313" key="3">
    <source>
        <dbReference type="Proteomes" id="UP001241072"/>
    </source>
</evidence>
<dbReference type="SUPFAM" id="SSF52833">
    <property type="entry name" value="Thioredoxin-like"/>
    <property type="match status" value="1"/>
</dbReference>
<dbReference type="InterPro" id="IPR024705">
    <property type="entry name" value="Ssp411"/>
</dbReference>
<keyword evidence="3" id="KW-1185">Reference proteome</keyword>
<dbReference type="Gene3D" id="3.40.30.10">
    <property type="entry name" value="Glutaredoxin"/>
    <property type="match status" value="1"/>
</dbReference>
<dbReference type="RefSeq" id="WP_305003640.1">
    <property type="nucleotide sequence ID" value="NZ_JAUQUB010000004.1"/>
</dbReference>
<proteinExistence type="predicted"/>
<dbReference type="PANTHER" id="PTHR42899">
    <property type="entry name" value="SPERMATOGENESIS-ASSOCIATED PROTEIN 20"/>
    <property type="match status" value="1"/>
</dbReference>
<evidence type="ECO:0000259" key="1">
    <source>
        <dbReference type="Pfam" id="PF03190"/>
    </source>
</evidence>
<sequence>MPNRLAAAASPYLRSHADNPVDWWAWGPEPFAEARRRDVPVLVSIGYSTCHWCHVMARESFSDSEVAAYLNENLVAIKVDREEHSEVDATYLAAAGAFTPNLGWPLNVFVTPEGRAFFAGTYWPPEPVQGIPSFRQVVEAVLNAWRDRRAEVESNGDAIVAALTQPRAATGELPTDLSPVVAALEAQEDPEFGGFGTAPKFPVAPVVRFLVDRGEPLGMRLLDAMAASPLRDPVDGGFFRYSTRRDWSEPHYERMLYDNAQLLAAYAVGAATSGSLREPPGTRFADVADGIASFLLDTLRTPAGTFASAQDSESTVDGQRVEGFYYSLDAASRSRLDPPPIDGKVLTGWNGLAIEALALAGRLLGRPEWVQAAAEAADVLLAGPIIHSSIDGVASSAPVTLEDYGMLARGLLELATTTGEVRYAEAGRDLVDASLEAGDPFGVPGGGDPVLAAQGIVVEADDSDGAHPSGRSAMADAALVLYQLTAERRYRDAASRAVQRVAHAATTHPVSLGAALGVISRLAAPARQLVVVGHGELAEAAARAPGLVAIVSPEQAASWSAAGFELFDGRVEQGGRSTAYVCEDFVCRLPVTEPGELMRLLS</sequence>
<dbReference type="PIRSF" id="PIRSF006402">
    <property type="entry name" value="UCP006402_thioredoxin"/>
    <property type="match status" value="1"/>
</dbReference>
<organism evidence="2 3">
    <name type="scientific">Antiquaquibacter soli</name>
    <dbReference type="NCBI Taxonomy" id="3064523"/>
    <lineage>
        <taxon>Bacteria</taxon>
        <taxon>Bacillati</taxon>
        <taxon>Actinomycetota</taxon>
        <taxon>Actinomycetes</taxon>
        <taxon>Micrococcales</taxon>
        <taxon>Microbacteriaceae</taxon>
        <taxon>Antiquaquibacter</taxon>
    </lineage>
</organism>
<dbReference type="SUPFAM" id="SSF48208">
    <property type="entry name" value="Six-hairpin glycosidases"/>
    <property type="match status" value="1"/>
</dbReference>
<dbReference type="EMBL" id="JAUQUB010000004">
    <property type="protein sequence ID" value="MDO7883210.1"/>
    <property type="molecule type" value="Genomic_DNA"/>
</dbReference>
<dbReference type="PANTHER" id="PTHR42899:SF1">
    <property type="entry name" value="SPERMATOGENESIS-ASSOCIATED PROTEIN 20"/>
    <property type="match status" value="1"/>
</dbReference>
<dbReference type="InterPro" id="IPR004879">
    <property type="entry name" value="Ssp411-like_TRX"/>
</dbReference>
<evidence type="ECO:0000313" key="2">
    <source>
        <dbReference type="EMBL" id="MDO7883210.1"/>
    </source>
</evidence>
<gene>
    <name evidence="2" type="ORF">Q5716_13315</name>
</gene>
<dbReference type="Proteomes" id="UP001241072">
    <property type="component" value="Unassembled WGS sequence"/>
</dbReference>
<dbReference type="InterPro" id="IPR036249">
    <property type="entry name" value="Thioredoxin-like_sf"/>
</dbReference>
<protein>
    <submittedName>
        <fullName evidence="2">Thioredoxin domain-containing protein</fullName>
    </submittedName>
</protein>
<feature type="domain" description="Spermatogenesis-associated protein 20-like TRX" evidence="1">
    <location>
        <begin position="3"/>
        <end position="163"/>
    </location>
</feature>
<comment type="caution">
    <text evidence="2">The sequence shown here is derived from an EMBL/GenBank/DDBJ whole genome shotgun (WGS) entry which is preliminary data.</text>
</comment>
<name>A0ABT9BUX9_9MICO</name>
<dbReference type="CDD" id="cd02955">
    <property type="entry name" value="SSP411"/>
    <property type="match status" value="1"/>
</dbReference>